<protein>
    <recommendedName>
        <fullName evidence="2">Luciferase-like domain-containing protein</fullName>
    </recommendedName>
</protein>
<dbReference type="Gene3D" id="3.20.20.30">
    <property type="entry name" value="Luciferase-like domain"/>
    <property type="match status" value="1"/>
</dbReference>
<proteinExistence type="predicted"/>
<dbReference type="EMBL" id="BARW01025490">
    <property type="protein sequence ID" value="GAJ09183.1"/>
    <property type="molecule type" value="Genomic_DNA"/>
</dbReference>
<accession>X1TV09</accession>
<dbReference type="GO" id="GO:0016705">
    <property type="term" value="F:oxidoreductase activity, acting on paired donors, with incorporation or reduction of molecular oxygen"/>
    <property type="evidence" value="ECO:0007669"/>
    <property type="project" value="InterPro"/>
</dbReference>
<evidence type="ECO:0000313" key="1">
    <source>
        <dbReference type="EMBL" id="GAJ09183.1"/>
    </source>
</evidence>
<comment type="caution">
    <text evidence="1">The sequence shown here is derived from an EMBL/GenBank/DDBJ whole genome shotgun (WGS) entry which is preliminary data.</text>
</comment>
<feature type="non-terminal residue" evidence="1">
    <location>
        <position position="1"/>
    </location>
</feature>
<dbReference type="AlphaFoldDB" id="X1TV09"/>
<reference evidence="1" key="1">
    <citation type="journal article" date="2014" name="Front. Microbiol.">
        <title>High frequency of phylogenetically diverse reductive dehalogenase-homologous genes in deep subseafloor sedimentary metagenomes.</title>
        <authorList>
            <person name="Kawai M."/>
            <person name="Futagami T."/>
            <person name="Toyoda A."/>
            <person name="Takaki Y."/>
            <person name="Nishi S."/>
            <person name="Hori S."/>
            <person name="Arai W."/>
            <person name="Tsubouchi T."/>
            <person name="Morono Y."/>
            <person name="Uchiyama I."/>
            <person name="Ito T."/>
            <person name="Fujiyama A."/>
            <person name="Inagaki F."/>
            <person name="Takami H."/>
        </authorList>
    </citation>
    <scope>NUCLEOTIDE SEQUENCE</scope>
    <source>
        <strain evidence="1">Expedition CK06-06</strain>
    </source>
</reference>
<organism evidence="1">
    <name type="scientific">marine sediment metagenome</name>
    <dbReference type="NCBI Taxonomy" id="412755"/>
    <lineage>
        <taxon>unclassified sequences</taxon>
        <taxon>metagenomes</taxon>
        <taxon>ecological metagenomes</taxon>
    </lineage>
</organism>
<evidence type="ECO:0008006" key="2">
    <source>
        <dbReference type="Google" id="ProtNLM"/>
    </source>
</evidence>
<gene>
    <name evidence="1" type="ORF">S12H4_41778</name>
</gene>
<dbReference type="InterPro" id="IPR036661">
    <property type="entry name" value="Luciferase-like_sf"/>
</dbReference>
<name>X1TV09_9ZZZZ</name>
<sequence length="141" mass="16492">AYMYPSPIQKPRPPITIAAMGKRMLKIAAQFADTWNSLGGDWNTPAEKMLKKTHERNETLNQYCNEIGRNPQAINRSFLFFGECFNSIFESEENFQDIVGQFKDIGINEFIFYYPREPNQLSKFEQIAKELIPKFKTGRWI</sequence>
<dbReference type="SUPFAM" id="SSF51679">
    <property type="entry name" value="Bacterial luciferase-like"/>
    <property type="match status" value="1"/>
</dbReference>